<evidence type="ECO:0000313" key="2">
    <source>
        <dbReference type="Proteomes" id="UP000636479"/>
    </source>
</evidence>
<comment type="caution">
    <text evidence="1">The sequence shown here is derived from an EMBL/GenBank/DDBJ whole genome shotgun (WGS) entry which is preliminary data.</text>
</comment>
<accession>A0A8H6SQZ8</accession>
<evidence type="ECO:0000313" key="1">
    <source>
        <dbReference type="EMBL" id="KAF7304228.1"/>
    </source>
</evidence>
<reference evidence="1" key="1">
    <citation type="submission" date="2020-05" db="EMBL/GenBank/DDBJ databases">
        <title>Mycena genomes resolve the evolution of fungal bioluminescence.</title>
        <authorList>
            <person name="Tsai I.J."/>
        </authorList>
    </citation>
    <scope>NUCLEOTIDE SEQUENCE</scope>
    <source>
        <strain evidence="1">171206Taipei</strain>
    </source>
</reference>
<dbReference type="EMBL" id="JACAZF010000005">
    <property type="protein sequence ID" value="KAF7304228.1"/>
    <property type="molecule type" value="Genomic_DNA"/>
</dbReference>
<dbReference type="RefSeq" id="XP_037221200.1">
    <property type="nucleotide sequence ID" value="XM_037363279.1"/>
</dbReference>
<protein>
    <submittedName>
        <fullName evidence="1">Uncharacterized protein</fullName>
    </submittedName>
</protein>
<gene>
    <name evidence="1" type="ORF">MIND_00655200</name>
</gene>
<proteinExistence type="predicted"/>
<keyword evidence="2" id="KW-1185">Reference proteome</keyword>
<dbReference type="AlphaFoldDB" id="A0A8H6SQZ8"/>
<name>A0A8H6SQZ8_9AGAR</name>
<organism evidence="1 2">
    <name type="scientific">Mycena indigotica</name>
    <dbReference type="NCBI Taxonomy" id="2126181"/>
    <lineage>
        <taxon>Eukaryota</taxon>
        <taxon>Fungi</taxon>
        <taxon>Dikarya</taxon>
        <taxon>Basidiomycota</taxon>
        <taxon>Agaricomycotina</taxon>
        <taxon>Agaricomycetes</taxon>
        <taxon>Agaricomycetidae</taxon>
        <taxon>Agaricales</taxon>
        <taxon>Marasmiineae</taxon>
        <taxon>Mycenaceae</taxon>
        <taxon>Mycena</taxon>
    </lineage>
</organism>
<dbReference type="GeneID" id="59345795"/>
<dbReference type="Proteomes" id="UP000636479">
    <property type="component" value="Unassembled WGS sequence"/>
</dbReference>
<sequence>MALQWIQRQRPQPFIDDTVVAQLFCTSDASSPRYTLRPAPPLQVPTCRVIRTSLKLTTSSIDDMFRHPRCLASLLRLSFRVLRQHKPEQLFSFISHPSSAISAVSAHVVRVADESPPQPSPFLRYWPENMKNPTWCCRRRAPYTPSRNLLRNHLLFYAIGPKT</sequence>